<reference evidence="4" key="1">
    <citation type="submission" date="2021-12" db="EMBL/GenBank/DDBJ databases">
        <title>Convergent genome expansion in fungi linked to evolution of root-endophyte symbiosis.</title>
        <authorList>
            <consortium name="DOE Joint Genome Institute"/>
            <person name="Ke Y.-H."/>
            <person name="Bonito G."/>
            <person name="Liao H.-L."/>
            <person name="Looney B."/>
            <person name="Rojas-Flechas A."/>
            <person name="Nash J."/>
            <person name="Hameed K."/>
            <person name="Schadt C."/>
            <person name="Martin F."/>
            <person name="Crous P.W."/>
            <person name="Miettinen O."/>
            <person name="Magnuson J.K."/>
            <person name="Labbe J."/>
            <person name="Jacobson D."/>
            <person name="Doktycz M.J."/>
            <person name="Veneault-Fourrey C."/>
            <person name="Kuo A."/>
            <person name="Mondo S."/>
            <person name="Calhoun S."/>
            <person name="Riley R."/>
            <person name="Ohm R."/>
            <person name="LaButti K."/>
            <person name="Andreopoulos B."/>
            <person name="Pangilinan J."/>
            <person name="Nolan M."/>
            <person name="Tritt A."/>
            <person name="Clum A."/>
            <person name="Lipzen A."/>
            <person name="Daum C."/>
            <person name="Barry K."/>
            <person name="Grigoriev I.V."/>
            <person name="Vilgalys R."/>
        </authorList>
    </citation>
    <scope>NUCLEOTIDE SEQUENCE</scope>
    <source>
        <strain evidence="4">PMI_201</strain>
    </source>
</reference>
<dbReference type="GO" id="GO:0000160">
    <property type="term" value="P:phosphorelay signal transduction system"/>
    <property type="evidence" value="ECO:0007669"/>
    <property type="project" value="InterPro"/>
</dbReference>
<dbReference type="PROSITE" id="PS50110">
    <property type="entry name" value="RESPONSE_REGULATORY"/>
    <property type="match status" value="1"/>
</dbReference>
<dbReference type="SUPFAM" id="SSF52172">
    <property type="entry name" value="CheY-like"/>
    <property type="match status" value="1"/>
</dbReference>
<comment type="caution">
    <text evidence="4">The sequence shown here is derived from an EMBL/GenBank/DDBJ whole genome shotgun (WGS) entry which is preliminary data.</text>
</comment>
<gene>
    <name evidence="4" type="ORF">BGW36DRAFT_431954</name>
</gene>
<evidence type="ECO:0000256" key="1">
    <source>
        <dbReference type="PROSITE-ProRule" id="PRU00169"/>
    </source>
</evidence>
<dbReference type="RefSeq" id="XP_046067498.1">
    <property type="nucleotide sequence ID" value="XM_046221060.1"/>
</dbReference>
<dbReference type="AlphaFoldDB" id="A0AAD4KGP4"/>
<accession>A0AAD4KGP4</accession>
<dbReference type="PANTHER" id="PTHR43228">
    <property type="entry name" value="TWO-COMPONENT RESPONSE REGULATOR"/>
    <property type="match status" value="1"/>
</dbReference>
<feature type="domain" description="Response regulatory" evidence="3">
    <location>
        <begin position="66"/>
        <end position="195"/>
    </location>
</feature>
<feature type="modified residue" description="4-aspartylphosphate" evidence="1">
    <location>
        <position position="125"/>
    </location>
</feature>
<evidence type="ECO:0000313" key="5">
    <source>
        <dbReference type="Proteomes" id="UP001201262"/>
    </source>
</evidence>
<sequence>MEEEAGSMVDSSNSKGRPAQSPVDIPVNSRIDPTVPPIYQLNPVAPVEARVLIPVFTALTTSSRPTALLIDNNVINLRIMQRYCNKRGLPYSYITNGIQAVDICTQHQLLAAAGEGAAIQLILVDLQMPVCGGIESIRQIRWLKKQNKWKKSILFIMIDQDSLTDRMAVDGAGADENFVKPCWHQTSRSWCEMASSSL</sequence>
<dbReference type="Proteomes" id="UP001201262">
    <property type="component" value="Unassembled WGS sequence"/>
</dbReference>
<dbReference type="InterPro" id="IPR001789">
    <property type="entry name" value="Sig_transdc_resp-reg_receiver"/>
</dbReference>
<organism evidence="4 5">
    <name type="scientific">Talaromyces proteolyticus</name>
    <dbReference type="NCBI Taxonomy" id="1131652"/>
    <lineage>
        <taxon>Eukaryota</taxon>
        <taxon>Fungi</taxon>
        <taxon>Dikarya</taxon>
        <taxon>Ascomycota</taxon>
        <taxon>Pezizomycotina</taxon>
        <taxon>Eurotiomycetes</taxon>
        <taxon>Eurotiomycetidae</taxon>
        <taxon>Eurotiales</taxon>
        <taxon>Trichocomaceae</taxon>
        <taxon>Talaromyces</taxon>
        <taxon>Talaromyces sect. Bacilispori</taxon>
    </lineage>
</organism>
<proteinExistence type="predicted"/>
<protein>
    <recommendedName>
        <fullName evidence="3">Response regulatory domain-containing protein</fullName>
    </recommendedName>
</protein>
<dbReference type="PANTHER" id="PTHR43228:SF1">
    <property type="entry name" value="TWO-COMPONENT RESPONSE REGULATOR ARR22"/>
    <property type="match status" value="1"/>
</dbReference>
<keyword evidence="1" id="KW-0597">Phosphoprotein</keyword>
<name>A0AAD4KGP4_9EURO</name>
<keyword evidence="5" id="KW-1185">Reference proteome</keyword>
<dbReference type="EMBL" id="JAJTJA010000012">
    <property type="protein sequence ID" value="KAH8691406.1"/>
    <property type="molecule type" value="Genomic_DNA"/>
</dbReference>
<dbReference type="GeneID" id="70251347"/>
<dbReference type="InterPro" id="IPR052048">
    <property type="entry name" value="ST_Response_Regulator"/>
</dbReference>
<dbReference type="InterPro" id="IPR011006">
    <property type="entry name" value="CheY-like_superfamily"/>
</dbReference>
<evidence type="ECO:0000259" key="3">
    <source>
        <dbReference type="PROSITE" id="PS50110"/>
    </source>
</evidence>
<feature type="region of interest" description="Disordered" evidence="2">
    <location>
        <begin position="1"/>
        <end position="28"/>
    </location>
</feature>
<dbReference type="Gene3D" id="3.40.50.2300">
    <property type="match status" value="1"/>
</dbReference>
<evidence type="ECO:0000256" key="2">
    <source>
        <dbReference type="SAM" id="MobiDB-lite"/>
    </source>
</evidence>
<evidence type="ECO:0000313" key="4">
    <source>
        <dbReference type="EMBL" id="KAH8691406.1"/>
    </source>
</evidence>
<dbReference type="Pfam" id="PF00072">
    <property type="entry name" value="Response_reg"/>
    <property type="match status" value="1"/>
</dbReference>